<sequence>MNDRSFTFSQFFGLKTTSASQTARLKTSSLFQAIKQKLTTEAQGVQLPEDFYEALFNMMIDKLDELLAIDIPKDVLATAWSKHQTLQEYRDPEKHPPAEATLLPLVDHTLTSSHKPALEMTLFSKSCGNLELEIDAEFLVNGAILEIQNARIQKLYLSKIKGNGSLKLLGAPFLQKENEIQLPGTFNFEGGVPIPDLKVARNDIPSK</sequence>
<accession>A0A7C3KD44</accession>
<evidence type="ECO:0000313" key="1">
    <source>
        <dbReference type="EMBL" id="HFM97007.1"/>
    </source>
</evidence>
<comment type="caution">
    <text evidence="1">The sequence shown here is derived from an EMBL/GenBank/DDBJ whole genome shotgun (WGS) entry which is preliminary data.</text>
</comment>
<dbReference type="EMBL" id="DSRU01000049">
    <property type="protein sequence ID" value="HFM97007.1"/>
    <property type="molecule type" value="Genomic_DNA"/>
</dbReference>
<name>A0A7C3KD44_9CYAN</name>
<organism evidence="1">
    <name type="scientific">Oscillatoriales cyanobacterium SpSt-418</name>
    <dbReference type="NCBI Taxonomy" id="2282169"/>
    <lineage>
        <taxon>Bacteria</taxon>
        <taxon>Bacillati</taxon>
        <taxon>Cyanobacteriota</taxon>
        <taxon>Cyanophyceae</taxon>
        <taxon>Oscillatoriophycideae</taxon>
        <taxon>Oscillatoriales</taxon>
    </lineage>
</organism>
<reference evidence="1" key="1">
    <citation type="journal article" date="2020" name="mSystems">
        <title>Genome- and Community-Level Interaction Insights into Carbon Utilization and Element Cycling Functions of Hydrothermarchaeota in Hydrothermal Sediment.</title>
        <authorList>
            <person name="Zhou Z."/>
            <person name="Liu Y."/>
            <person name="Xu W."/>
            <person name="Pan J."/>
            <person name="Luo Z.H."/>
            <person name="Li M."/>
        </authorList>
    </citation>
    <scope>NUCLEOTIDE SEQUENCE [LARGE SCALE GENOMIC DNA]</scope>
    <source>
        <strain evidence="1">SpSt-418</strain>
    </source>
</reference>
<protein>
    <submittedName>
        <fullName evidence="1">Uncharacterized protein</fullName>
    </submittedName>
</protein>
<dbReference type="AlphaFoldDB" id="A0A7C3KD44"/>
<gene>
    <name evidence="1" type="ORF">ENR64_04420</name>
</gene>
<proteinExistence type="predicted"/>